<name>A0AAD1XIV9_EUPCR</name>
<reference evidence="4" key="1">
    <citation type="submission" date="2023-07" db="EMBL/GenBank/DDBJ databases">
        <authorList>
            <consortium name="AG Swart"/>
            <person name="Singh M."/>
            <person name="Singh A."/>
            <person name="Seah K."/>
            <person name="Emmerich C."/>
        </authorList>
    </citation>
    <scope>NUCLEOTIDE SEQUENCE</scope>
    <source>
        <strain evidence="4">DP1</strain>
    </source>
</reference>
<dbReference type="InterPro" id="IPR012020">
    <property type="entry name" value="ABHD4"/>
</dbReference>
<keyword evidence="5" id="KW-1185">Reference proteome</keyword>
<evidence type="ECO:0000256" key="2">
    <source>
        <dbReference type="PIRSR" id="PIRSR005211-1"/>
    </source>
</evidence>
<evidence type="ECO:0000313" key="4">
    <source>
        <dbReference type="EMBL" id="CAI2373531.1"/>
    </source>
</evidence>
<feature type="active site" description="Charge relay system" evidence="2">
    <location>
        <position position="169"/>
    </location>
</feature>
<comment type="similarity">
    <text evidence="1">Belongs to the AB hydrolase superfamily. AB hydrolase 4 family.</text>
</comment>
<dbReference type="PANTHER" id="PTHR10794">
    <property type="entry name" value="ABHYDROLASE DOMAIN-CONTAINING PROTEIN"/>
    <property type="match status" value="1"/>
</dbReference>
<evidence type="ECO:0000259" key="3">
    <source>
        <dbReference type="Pfam" id="PF00561"/>
    </source>
</evidence>
<dbReference type="AlphaFoldDB" id="A0AAD1XIV9"/>
<dbReference type="InterPro" id="IPR029058">
    <property type="entry name" value="AB_hydrolase_fold"/>
</dbReference>
<dbReference type="EMBL" id="CAMPGE010014880">
    <property type="protein sequence ID" value="CAI2373531.1"/>
    <property type="molecule type" value="Genomic_DNA"/>
</dbReference>
<feature type="active site" description="Charge relay system" evidence="2">
    <location>
        <position position="334"/>
    </location>
</feature>
<dbReference type="Proteomes" id="UP001295684">
    <property type="component" value="Unassembled WGS sequence"/>
</dbReference>
<protein>
    <recommendedName>
        <fullName evidence="3">AB hydrolase-1 domain-containing protein</fullName>
    </recommendedName>
</protein>
<dbReference type="GO" id="GO:0051793">
    <property type="term" value="P:medium-chain fatty acid catabolic process"/>
    <property type="evidence" value="ECO:0007669"/>
    <property type="project" value="TreeGrafter"/>
</dbReference>
<accession>A0AAD1XIV9</accession>
<dbReference type="GO" id="GO:0047372">
    <property type="term" value="F:monoacylglycerol lipase activity"/>
    <property type="evidence" value="ECO:0007669"/>
    <property type="project" value="TreeGrafter"/>
</dbReference>
<dbReference type="GO" id="GO:0008126">
    <property type="term" value="F:acetylesterase activity"/>
    <property type="evidence" value="ECO:0007669"/>
    <property type="project" value="TreeGrafter"/>
</dbReference>
<sequence>MFIYMCYKYWHNSVHPSFYHSGKFLKLDKITEMRFKPSFLLCNGFLQTCYISIASKFAKKLEFDKEVFKYSDGGQTYLDWKFPENKTKGICMILPGLTGNCNDIYVISAAKEALKNGYIAVVCNHRGVPGLKISSPKLYCAASSWDLREIVDYIHSKYPDEKLYCIGFSLGANIIGKYLGEEKSESKITSAVCINSPLQMFKIDLDSVYFGFFTRILCNNVKRKIREHIYLEDELKKTHGVSMTEVLEKSKTLKEIDHNLTAKLFGYGSADNYYLKAASSNFIESIETPTLFICALDDPVSLKECIPYSSFPSEHKRDDGNEHIALLTTNGGGHCAHFTSVFSGSQWFNKPAFHFLEHTNKQD</sequence>
<feature type="active site" description="Charge relay system" evidence="2">
    <location>
        <position position="298"/>
    </location>
</feature>
<gene>
    <name evidence="4" type="ORF">ECRASSUSDP1_LOCUS14877</name>
</gene>
<dbReference type="Pfam" id="PF00561">
    <property type="entry name" value="Abhydrolase_1"/>
    <property type="match status" value="1"/>
</dbReference>
<dbReference type="SUPFAM" id="SSF53474">
    <property type="entry name" value="alpha/beta-Hydrolases"/>
    <property type="match status" value="1"/>
</dbReference>
<dbReference type="PIRSF" id="PIRSF005211">
    <property type="entry name" value="Ab_hydro_YheT"/>
    <property type="match status" value="1"/>
</dbReference>
<proteinExistence type="inferred from homology"/>
<comment type="caution">
    <text evidence="4">The sequence shown here is derived from an EMBL/GenBank/DDBJ whole genome shotgun (WGS) entry which is preliminary data.</text>
</comment>
<dbReference type="PANTHER" id="PTHR10794:SF63">
    <property type="entry name" value="ALPHA_BETA HYDROLASE 1, ISOFORM A"/>
    <property type="match status" value="1"/>
</dbReference>
<organism evidence="4 5">
    <name type="scientific">Euplotes crassus</name>
    <dbReference type="NCBI Taxonomy" id="5936"/>
    <lineage>
        <taxon>Eukaryota</taxon>
        <taxon>Sar</taxon>
        <taxon>Alveolata</taxon>
        <taxon>Ciliophora</taxon>
        <taxon>Intramacronucleata</taxon>
        <taxon>Spirotrichea</taxon>
        <taxon>Hypotrichia</taxon>
        <taxon>Euplotida</taxon>
        <taxon>Euplotidae</taxon>
        <taxon>Moneuplotes</taxon>
    </lineage>
</organism>
<feature type="domain" description="AB hydrolase-1" evidence="3">
    <location>
        <begin position="93"/>
        <end position="327"/>
    </location>
</feature>
<dbReference type="InterPro" id="IPR000073">
    <property type="entry name" value="AB_hydrolase_1"/>
</dbReference>
<dbReference type="InterPro" id="IPR050960">
    <property type="entry name" value="AB_hydrolase_4_sf"/>
</dbReference>
<dbReference type="GO" id="GO:0051792">
    <property type="term" value="P:medium-chain fatty acid biosynthetic process"/>
    <property type="evidence" value="ECO:0007669"/>
    <property type="project" value="TreeGrafter"/>
</dbReference>
<evidence type="ECO:0000256" key="1">
    <source>
        <dbReference type="ARBA" id="ARBA00010884"/>
    </source>
</evidence>
<evidence type="ECO:0000313" key="5">
    <source>
        <dbReference type="Proteomes" id="UP001295684"/>
    </source>
</evidence>
<dbReference type="Gene3D" id="3.40.50.1820">
    <property type="entry name" value="alpha/beta hydrolase"/>
    <property type="match status" value="1"/>
</dbReference>